<name>A0A8H8QT80_9HELO</name>
<dbReference type="InterPro" id="IPR006674">
    <property type="entry name" value="HD_domain"/>
</dbReference>
<evidence type="ECO:0000313" key="3">
    <source>
        <dbReference type="Proteomes" id="UP000431533"/>
    </source>
</evidence>
<protein>
    <recommendedName>
        <fullName evidence="1">HD/PDEase domain-containing protein</fullName>
    </recommendedName>
</protein>
<dbReference type="SUPFAM" id="SSF109604">
    <property type="entry name" value="HD-domain/PDEase-like"/>
    <property type="match status" value="1"/>
</dbReference>
<evidence type="ECO:0000313" key="2">
    <source>
        <dbReference type="EMBL" id="TVY22319.1"/>
    </source>
</evidence>
<proteinExistence type="predicted"/>
<dbReference type="CDD" id="cd00077">
    <property type="entry name" value="HDc"/>
    <property type="match status" value="1"/>
</dbReference>
<gene>
    <name evidence="2" type="primary">ypgQ_0</name>
    <name evidence="2" type="ORF">LHYA1_G008920</name>
</gene>
<dbReference type="Proteomes" id="UP000431533">
    <property type="component" value="Unassembled WGS sequence"/>
</dbReference>
<dbReference type="AlphaFoldDB" id="A0A8H8QT80"/>
<dbReference type="InterPro" id="IPR003607">
    <property type="entry name" value="HD/PDEase_dom"/>
</dbReference>
<sequence length="239" mass="26602">MNFSMAEGQELVNKVAVYLVGYMEQYDGSHDFNHLLRVLGLSHTIYDQLQTSSASTPPSTPQPALDLTVITLSALLHDVGDKKYLKEGDDAKTMVRDLLLDFGAGESLAQKIQAICTGVSFTSEMKDVDHVKRLIKEHPELAVVQDADRLDALGAVGVGRVFTYEGAQLKREMERSIEQFENKLFAREGMMKTEPGKKMAKQRMEILRTFKGWWDDEVKVAVVGASVLSSAAKPEEEHI</sequence>
<comment type="caution">
    <text evidence="2">The sequence shown here is derived from an EMBL/GenBank/DDBJ whole genome shotgun (WGS) entry which is preliminary data.</text>
</comment>
<accession>A0A8H8QT80</accession>
<dbReference type="Gene3D" id="1.10.3210.50">
    <property type="match status" value="1"/>
</dbReference>
<dbReference type="SMART" id="SM00471">
    <property type="entry name" value="HDc"/>
    <property type="match status" value="1"/>
</dbReference>
<dbReference type="PANTHER" id="PTHR33594:SF1">
    <property type="entry name" value="HD_PDEASE DOMAIN-CONTAINING PROTEIN"/>
    <property type="match status" value="1"/>
</dbReference>
<feature type="domain" description="HD/PDEase" evidence="1">
    <location>
        <begin position="27"/>
        <end position="162"/>
    </location>
</feature>
<dbReference type="OrthoDB" id="16547at2759"/>
<dbReference type="GeneID" id="41989118"/>
<keyword evidence="3" id="KW-1185">Reference proteome</keyword>
<dbReference type="Pfam" id="PF01966">
    <property type="entry name" value="HD"/>
    <property type="match status" value="1"/>
</dbReference>
<organism evidence="2 3">
    <name type="scientific">Lachnellula hyalina</name>
    <dbReference type="NCBI Taxonomy" id="1316788"/>
    <lineage>
        <taxon>Eukaryota</taxon>
        <taxon>Fungi</taxon>
        <taxon>Dikarya</taxon>
        <taxon>Ascomycota</taxon>
        <taxon>Pezizomycotina</taxon>
        <taxon>Leotiomycetes</taxon>
        <taxon>Helotiales</taxon>
        <taxon>Lachnaceae</taxon>
        <taxon>Lachnellula</taxon>
    </lineage>
</organism>
<dbReference type="RefSeq" id="XP_031001107.1">
    <property type="nucleotide sequence ID" value="XM_031153837.1"/>
</dbReference>
<dbReference type="PANTHER" id="PTHR33594">
    <property type="entry name" value="SUPERFAMILY HYDROLASE, PUTATIVE (AFU_ORTHOLOGUE AFUA_1G03035)-RELATED"/>
    <property type="match status" value="1"/>
</dbReference>
<reference evidence="2 3" key="1">
    <citation type="submission" date="2018-05" db="EMBL/GenBank/DDBJ databases">
        <title>Genome sequencing and assembly of the regulated plant pathogen Lachnellula willkommii and related sister species for the development of diagnostic species identification markers.</title>
        <authorList>
            <person name="Giroux E."/>
            <person name="Bilodeau G."/>
        </authorList>
    </citation>
    <scope>NUCLEOTIDE SEQUENCE [LARGE SCALE GENOMIC DNA]</scope>
    <source>
        <strain evidence="2 3">CBS 185.66</strain>
    </source>
</reference>
<evidence type="ECO:0000259" key="1">
    <source>
        <dbReference type="SMART" id="SM00471"/>
    </source>
</evidence>
<dbReference type="EMBL" id="QGMH01000289">
    <property type="protein sequence ID" value="TVY22319.1"/>
    <property type="molecule type" value="Genomic_DNA"/>
</dbReference>